<feature type="domain" description="Insulin-like" evidence="7">
    <location>
        <begin position="141"/>
        <end position="249"/>
    </location>
</feature>
<dbReference type="InterPro" id="IPR022352">
    <property type="entry name" value="Ins/IGF/rlx"/>
</dbReference>
<evidence type="ECO:0000259" key="7">
    <source>
        <dbReference type="SMART" id="SM00078"/>
    </source>
</evidence>
<gene>
    <name evidence="8" type="primary">Lirp</name>
    <name evidence="8" type="ORF">G6Z76_0003582</name>
</gene>
<dbReference type="PANTHER" id="PTHR13647">
    <property type="entry name" value="INSULIN-LIKE PEPTIDE 2-RELATED"/>
    <property type="match status" value="1"/>
</dbReference>
<feature type="non-terminal residue" evidence="8">
    <location>
        <position position="257"/>
    </location>
</feature>
<dbReference type="InterPro" id="IPR016179">
    <property type="entry name" value="Insulin-like"/>
</dbReference>
<dbReference type="InterPro" id="IPR022353">
    <property type="entry name" value="Insulin_CS"/>
</dbReference>
<feature type="non-terminal residue" evidence="8">
    <location>
        <position position="1"/>
    </location>
</feature>
<keyword evidence="5" id="KW-1015">Disulfide bond</keyword>
<dbReference type="GO" id="GO:0005179">
    <property type="term" value="F:hormone activity"/>
    <property type="evidence" value="ECO:0007669"/>
    <property type="project" value="InterPro"/>
</dbReference>
<keyword evidence="9" id="KW-1185">Reference proteome</keyword>
<comment type="subcellular location">
    <subcellularLocation>
        <location evidence="6">Secreted</location>
    </subcellularLocation>
</comment>
<evidence type="ECO:0000256" key="2">
    <source>
        <dbReference type="ARBA" id="ARBA00011207"/>
    </source>
</evidence>
<accession>A0A836FKX7</accession>
<keyword evidence="4" id="KW-0732">Signal</keyword>
<sequence>MRDRFTTLAIVVAIIIVIKSHLLCPRLRSASSFEKECQTVILPRVIEKSSCDPAFYLNAPDEKPMNGIRVRHFNEMDLDISEIKRHETIIASRVPKMSANRLNVLVTLLLAVALLVTESGNAQVDGYPQFSSKRSAVSAPQKYCGKKLSNALQIICDGVYNSMFKKSGQAREEANVDSRDSNFDYVRTQEMEMADYPIAYEFPPFLPRARARGMLDGRFAGRRYRRQGRGIHEECCINPCTINELTSYCGGRGSASE</sequence>
<comment type="subunit">
    <text evidence="2">Heterodimer of a B chain and an A chain linked by two disulfide bonds.</text>
</comment>
<organism evidence="8 9">
    <name type="scientific">Acromyrmex charruanus</name>
    <dbReference type="NCBI Taxonomy" id="2715315"/>
    <lineage>
        <taxon>Eukaryota</taxon>
        <taxon>Metazoa</taxon>
        <taxon>Ecdysozoa</taxon>
        <taxon>Arthropoda</taxon>
        <taxon>Hexapoda</taxon>
        <taxon>Insecta</taxon>
        <taxon>Pterygota</taxon>
        <taxon>Neoptera</taxon>
        <taxon>Endopterygota</taxon>
        <taxon>Hymenoptera</taxon>
        <taxon>Apocrita</taxon>
        <taxon>Aculeata</taxon>
        <taxon>Formicoidea</taxon>
        <taxon>Formicidae</taxon>
        <taxon>Myrmicinae</taxon>
        <taxon>Acromyrmex</taxon>
    </lineage>
</organism>
<dbReference type="Pfam" id="PF00049">
    <property type="entry name" value="Insulin"/>
    <property type="match status" value="1"/>
</dbReference>
<evidence type="ECO:0000256" key="6">
    <source>
        <dbReference type="RuleBase" id="RU000406"/>
    </source>
</evidence>
<dbReference type="AlphaFoldDB" id="A0A836FKX7"/>
<dbReference type="PROSITE" id="PS00262">
    <property type="entry name" value="INSULIN"/>
    <property type="match status" value="1"/>
</dbReference>
<dbReference type="SMART" id="SM00078">
    <property type="entry name" value="IlGF"/>
    <property type="match status" value="1"/>
</dbReference>
<evidence type="ECO:0000313" key="8">
    <source>
        <dbReference type="EMBL" id="KAG5336773.1"/>
    </source>
</evidence>
<evidence type="ECO:0000256" key="3">
    <source>
        <dbReference type="ARBA" id="ARBA00022685"/>
    </source>
</evidence>
<keyword evidence="3" id="KW-0165">Cleavage on pair of basic residues</keyword>
<dbReference type="EMBL" id="JAANIC010003998">
    <property type="protein sequence ID" value="KAG5336773.1"/>
    <property type="molecule type" value="Genomic_DNA"/>
</dbReference>
<dbReference type="InterPro" id="IPR036438">
    <property type="entry name" value="Insulin-like_sf"/>
</dbReference>
<evidence type="ECO:0000313" key="9">
    <source>
        <dbReference type="Proteomes" id="UP000669903"/>
    </source>
</evidence>
<comment type="caution">
    <text evidence="8">The sequence shown here is derived from an EMBL/GenBank/DDBJ whole genome shotgun (WGS) entry which is preliminary data.</text>
</comment>
<dbReference type="PANTHER" id="PTHR13647:SF4">
    <property type="entry name" value="INSULIN-LIKE PEPTIDE 1-RELATED"/>
    <property type="match status" value="1"/>
</dbReference>
<dbReference type="Proteomes" id="UP000669903">
    <property type="component" value="Unassembled WGS sequence"/>
</dbReference>
<dbReference type="Gene3D" id="1.10.100.10">
    <property type="entry name" value="Insulin-like"/>
    <property type="match status" value="1"/>
</dbReference>
<dbReference type="GO" id="GO:0005576">
    <property type="term" value="C:extracellular region"/>
    <property type="evidence" value="ECO:0007669"/>
    <property type="project" value="UniProtKB-SubCell"/>
</dbReference>
<evidence type="ECO:0000256" key="5">
    <source>
        <dbReference type="ARBA" id="ARBA00023157"/>
    </source>
</evidence>
<comment type="similarity">
    <text evidence="1 6">Belongs to the insulin family.</text>
</comment>
<proteinExistence type="inferred from homology"/>
<reference evidence="8" key="1">
    <citation type="submission" date="2020-03" db="EMBL/GenBank/DDBJ databases">
        <title>Relaxed selection underlies rapid genomic changes in the transitions from sociality to social parasitism in ants.</title>
        <authorList>
            <person name="Bi X."/>
        </authorList>
    </citation>
    <scope>NUCLEOTIDE SEQUENCE</scope>
    <source>
        <strain evidence="8">BGI-DK2014a</strain>
        <tissue evidence="8">Whole body</tissue>
    </source>
</reference>
<evidence type="ECO:0000256" key="4">
    <source>
        <dbReference type="ARBA" id="ARBA00022729"/>
    </source>
</evidence>
<dbReference type="PRINTS" id="PR00276">
    <property type="entry name" value="INSULINFAMLY"/>
</dbReference>
<evidence type="ECO:0000256" key="1">
    <source>
        <dbReference type="ARBA" id="ARBA00009034"/>
    </source>
</evidence>
<protein>
    <submittedName>
        <fullName evidence="8">LIRP protein</fullName>
    </submittedName>
</protein>
<name>A0A836FKX7_9HYME</name>
<keyword evidence="6" id="KW-0964">Secreted</keyword>
<dbReference type="SUPFAM" id="SSF56994">
    <property type="entry name" value="Insulin-like"/>
    <property type="match status" value="1"/>
</dbReference>